<dbReference type="InterPro" id="IPR012338">
    <property type="entry name" value="Beta-lactam/transpept-like"/>
</dbReference>
<dbReference type="InterPro" id="IPR006311">
    <property type="entry name" value="TAT_signal"/>
</dbReference>
<evidence type="ECO:0000259" key="1">
    <source>
        <dbReference type="Pfam" id="PF00144"/>
    </source>
</evidence>
<proteinExistence type="predicted"/>
<feature type="domain" description="Beta-lactamase-related" evidence="1">
    <location>
        <begin position="58"/>
        <end position="329"/>
    </location>
</feature>
<dbReference type="Gene3D" id="3.40.710.10">
    <property type="entry name" value="DD-peptidase/beta-lactamase superfamily"/>
    <property type="match status" value="1"/>
</dbReference>
<sequence>MANFQRRQFLGLSAAVLGLGAAAPVRIFANATAGSGGVDPEAISRFIQAASSRHEMHSLVIRRHGAQVVAGWWAPYRAGAVQSLYSLSKSFTSTAVGFAVTEKRLKVTDRVIDFFPDERPKQISDHLAALRIQDLLTMSVGHAVDSTPVITRQDDWTSAFLALPIEHAPGSVFLYNSGATYMLSAILQKVCGVSLIDYLRPRLLVPLGIADARWAVCPRGIDTGGWGLSISTESIASFGQFYLQQGQWGGRQLLPKRWIEEATSFKIQQPGGPPPNPDLAQLKQVSDWHQGYAYQFWRCRHDAYRGDGAFGQFCIVLPRQDAVIAMTSMTPDMQGLLNLVWEHLLPGMSDGAIPDSAGAARLSGEVDSLTLPVPKGAADSAYAARLSGKHFDLEQNDLGLRSVSLRFDGQSSVFELHAQDSAHSVTFGVGQWRDGVTTMPGVPPEFSELIGRTSPLPLPIKVAAAGAWTDENTFVMQWRYYETPHHDTVTCRFDADRVRIEFVNNITAISGGAHPEIRPALSGRLASQ</sequence>
<dbReference type="PANTHER" id="PTHR43283">
    <property type="entry name" value="BETA-LACTAMASE-RELATED"/>
    <property type="match status" value="1"/>
</dbReference>
<dbReference type="AlphaFoldDB" id="A0A841HFS0"/>
<organism evidence="2 3">
    <name type="scientific">Povalibacter uvarum</name>
    <dbReference type="NCBI Taxonomy" id="732238"/>
    <lineage>
        <taxon>Bacteria</taxon>
        <taxon>Pseudomonadati</taxon>
        <taxon>Pseudomonadota</taxon>
        <taxon>Gammaproteobacteria</taxon>
        <taxon>Steroidobacterales</taxon>
        <taxon>Steroidobacteraceae</taxon>
        <taxon>Povalibacter</taxon>
    </lineage>
</organism>
<keyword evidence="3" id="KW-1185">Reference proteome</keyword>
<gene>
    <name evidence="2" type="ORF">HNQ60_000046</name>
</gene>
<dbReference type="PANTHER" id="PTHR43283:SF7">
    <property type="entry name" value="BETA-LACTAMASE-RELATED DOMAIN-CONTAINING PROTEIN"/>
    <property type="match status" value="1"/>
</dbReference>
<protein>
    <submittedName>
        <fullName evidence="2">CubicO group peptidase (Beta-lactamase class C family)</fullName>
    </submittedName>
</protein>
<accession>A0A841HFS0</accession>
<dbReference type="RefSeq" id="WP_184329013.1">
    <property type="nucleotide sequence ID" value="NZ_JACHHZ010000001.1"/>
</dbReference>
<dbReference type="InterPro" id="IPR050789">
    <property type="entry name" value="Diverse_Enzym_Activities"/>
</dbReference>
<evidence type="ECO:0000313" key="3">
    <source>
        <dbReference type="Proteomes" id="UP000588068"/>
    </source>
</evidence>
<evidence type="ECO:0000313" key="2">
    <source>
        <dbReference type="EMBL" id="MBB6091200.1"/>
    </source>
</evidence>
<dbReference type="EMBL" id="JACHHZ010000001">
    <property type="protein sequence ID" value="MBB6091200.1"/>
    <property type="molecule type" value="Genomic_DNA"/>
</dbReference>
<comment type="caution">
    <text evidence="2">The sequence shown here is derived from an EMBL/GenBank/DDBJ whole genome shotgun (WGS) entry which is preliminary data.</text>
</comment>
<dbReference type="InterPro" id="IPR001466">
    <property type="entry name" value="Beta-lactam-related"/>
</dbReference>
<name>A0A841HFS0_9GAMM</name>
<dbReference type="Pfam" id="PF00144">
    <property type="entry name" value="Beta-lactamase"/>
    <property type="match status" value="1"/>
</dbReference>
<reference evidence="2 3" key="1">
    <citation type="submission" date="2020-08" db="EMBL/GenBank/DDBJ databases">
        <title>Genomic Encyclopedia of Type Strains, Phase IV (KMG-IV): sequencing the most valuable type-strain genomes for metagenomic binning, comparative biology and taxonomic classification.</title>
        <authorList>
            <person name="Goeker M."/>
        </authorList>
    </citation>
    <scope>NUCLEOTIDE SEQUENCE [LARGE SCALE GENOMIC DNA]</scope>
    <source>
        <strain evidence="2 3">DSM 26723</strain>
    </source>
</reference>
<dbReference type="PROSITE" id="PS51318">
    <property type="entry name" value="TAT"/>
    <property type="match status" value="1"/>
</dbReference>
<dbReference type="SUPFAM" id="SSF56601">
    <property type="entry name" value="beta-lactamase/transpeptidase-like"/>
    <property type="match status" value="1"/>
</dbReference>
<dbReference type="Proteomes" id="UP000588068">
    <property type="component" value="Unassembled WGS sequence"/>
</dbReference>